<gene>
    <name evidence="2" type="ORF">HYPSUDRAFT_210180</name>
</gene>
<feature type="compositionally biased region" description="Basic and acidic residues" evidence="1">
    <location>
        <begin position="147"/>
        <end position="158"/>
    </location>
</feature>
<evidence type="ECO:0000256" key="1">
    <source>
        <dbReference type="SAM" id="MobiDB-lite"/>
    </source>
</evidence>
<accession>A0A0D2NW19</accession>
<organism evidence="2 3">
    <name type="scientific">Hypholoma sublateritium (strain FD-334 SS-4)</name>
    <dbReference type="NCBI Taxonomy" id="945553"/>
    <lineage>
        <taxon>Eukaryota</taxon>
        <taxon>Fungi</taxon>
        <taxon>Dikarya</taxon>
        <taxon>Basidiomycota</taxon>
        <taxon>Agaricomycotina</taxon>
        <taxon>Agaricomycetes</taxon>
        <taxon>Agaricomycetidae</taxon>
        <taxon>Agaricales</taxon>
        <taxon>Agaricineae</taxon>
        <taxon>Strophariaceae</taxon>
        <taxon>Hypholoma</taxon>
    </lineage>
</organism>
<feature type="region of interest" description="Disordered" evidence="1">
    <location>
        <begin position="13"/>
        <end position="158"/>
    </location>
</feature>
<protein>
    <submittedName>
        <fullName evidence="2">Uncharacterized protein</fullName>
    </submittedName>
</protein>
<dbReference type="Proteomes" id="UP000054270">
    <property type="component" value="Unassembled WGS sequence"/>
</dbReference>
<dbReference type="AlphaFoldDB" id="A0A0D2NW19"/>
<reference evidence="3" key="1">
    <citation type="submission" date="2014-04" db="EMBL/GenBank/DDBJ databases">
        <title>Evolutionary Origins and Diversification of the Mycorrhizal Mutualists.</title>
        <authorList>
            <consortium name="DOE Joint Genome Institute"/>
            <consortium name="Mycorrhizal Genomics Consortium"/>
            <person name="Kohler A."/>
            <person name="Kuo A."/>
            <person name="Nagy L.G."/>
            <person name="Floudas D."/>
            <person name="Copeland A."/>
            <person name="Barry K.W."/>
            <person name="Cichocki N."/>
            <person name="Veneault-Fourrey C."/>
            <person name="LaButti K."/>
            <person name="Lindquist E.A."/>
            <person name="Lipzen A."/>
            <person name="Lundell T."/>
            <person name="Morin E."/>
            <person name="Murat C."/>
            <person name="Riley R."/>
            <person name="Ohm R."/>
            <person name="Sun H."/>
            <person name="Tunlid A."/>
            <person name="Henrissat B."/>
            <person name="Grigoriev I.V."/>
            <person name="Hibbett D.S."/>
            <person name="Martin F."/>
        </authorList>
    </citation>
    <scope>NUCLEOTIDE SEQUENCE [LARGE SCALE GENOMIC DNA]</scope>
    <source>
        <strain evidence="3">FD-334 SS-4</strain>
    </source>
</reference>
<name>A0A0D2NW19_HYPSF</name>
<sequence length="158" mass="16176">MASIPAIAAAISVPNRSVLPVMEEDTPGNTEGNIPLKDDGSVGVADMFSSESDDGGNAGSFHKSGESNNDVASSPTADMFGLDHESDVSPHKQHPGLLERGKLPAGRSTGNNIDSDAESADARGMFLDSSSVGASKDDNTSGMFSTDNERSDGGDGDM</sequence>
<evidence type="ECO:0000313" key="2">
    <source>
        <dbReference type="EMBL" id="KJA12730.1"/>
    </source>
</evidence>
<dbReference type="EMBL" id="KN817949">
    <property type="protein sequence ID" value="KJA12730.1"/>
    <property type="molecule type" value="Genomic_DNA"/>
</dbReference>
<evidence type="ECO:0000313" key="3">
    <source>
        <dbReference type="Proteomes" id="UP000054270"/>
    </source>
</evidence>
<keyword evidence="3" id="KW-1185">Reference proteome</keyword>
<feature type="compositionally biased region" description="Polar residues" evidence="1">
    <location>
        <begin position="66"/>
        <end position="76"/>
    </location>
</feature>
<feature type="compositionally biased region" description="Basic and acidic residues" evidence="1">
    <location>
        <begin position="81"/>
        <end position="90"/>
    </location>
</feature>
<proteinExistence type="predicted"/>